<proteinExistence type="predicted"/>
<accession>A0A1M6QUQ9</accession>
<evidence type="ECO:0000313" key="1">
    <source>
        <dbReference type="EMBL" id="SHK24039.1"/>
    </source>
</evidence>
<dbReference type="EMBL" id="FRAV01000002">
    <property type="protein sequence ID" value="SHK24039.1"/>
    <property type="molecule type" value="Genomic_DNA"/>
</dbReference>
<dbReference type="Proteomes" id="UP000184364">
    <property type="component" value="Unassembled WGS sequence"/>
</dbReference>
<dbReference type="InterPro" id="IPR008969">
    <property type="entry name" value="CarboxyPept-like_regulatory"/>
</dbReference>
<evidence type="ECO:0008006" key="3">
    <source>
        <dbReference type="Google" id="ProtNLM"/>
    </source>
</evidence>
<sequence>MLIFNNDTLLSINKNESTIKKSAFIIIIVSLDISCRKAVMRPHISGYVLDSISNKAIPNVIVKYSGESREEKTKTDDSGKYTFTMIKEGYNVISLEGRSREYLLEFSKLGYSNYKLVDGTRHGFTTGTKKVDTIKLKSTH</sequence>
<dbReference type="Gene3D" id="2.60.40.1120">
    <property type="entry name" value="Carboxypeptidase-like, regulatory domain"/>
    <property type="match status" value="1"/>
</dbReference>
<organism evidence="1 2">
    <name type="scientific">Chryseobacterium polytrichastri</name>
    <dbReference type="NCBI Taxonomy" id="1302687"/>
    <lineage>
        <taxon>Bacteria</taxon>
        <taxon>Pseudomonadati</taxon>
        <taxon>Bacteroidota</taxon>
        <taxon>Flavobacteriia</taxon>
        <taxon>Flavobacteriales</taxon>
        <taxon>Weeksellaceae</taxon>
        <taxon>Chryseobacterium group</taxon>
        <taxon>Chryseobacterium</taxon>
    </lineage>
</organism>
<keyword evidence="2" id="KW-1185">Reference proteome</keyword>
<gene>
    <name evidence="1" type="ORF">SAMN05444267_1002101</name>
</gene>
<evidence type="ECO:0000313" key="2">
    <source>
        <dbReference type="Proteomes" id="UP000184364"/>
    </source>
</evidence>
<reference evidence="2" key="1">
    <citation type="submission" date="2016-11" db="EMBL/GenBank/DDBJ databases">
        <authorList>
            <person name="Varghese N."/>
            <person name="Submissions S."/>
        </authorList>
    </citation>
    <scope>NUCLEOTIDE SEQUENCE [LARGE SCALE GENOMIC DNA]</scope>
    <source>
        <strain evidence="2">DSM 26899</strain>
    </source>
</reference>
<dbReference type="SUPFAM" id="SSF49464">
    <property type="entry name" value="Carboxypeptidase regulatory domain-like"/>
    <property type="match status" value="1"/>
</dbReference>
<name>A0A1M6QUQ9_9FLAO</name>
<dbReference type="STRING" id="1302687.SAMN05444267_1002101"/>
<dbReference type="AlphaFoldDB" id="A0A1M6QUQ9"/>
<protein>
    <recommendedName>
        <fullName evidence="3">Carboxypeptidase regulatory-like domain-containing protein</fullName>
    </recommendedName>
</protein>